<reference evidence="2" key="1">
    <citation type="submission" date="2022-10" db="EMBL/GenBank/DDBJ databases">
        <title>Fusarium specimens isolated from Avocado Roots.</title>
        <authorList>
            <person name="Stajich J."/>
            <person name="Roper C."/>
            <person name="Heimlech-Rivalta G."/>
        </authorList>
    </citation>
    <scope>NUCLEOTIDE SEQUENCE</scope>
    <source>
        <strain evidence="2">CF00143</strain>
    </source>
</reference>
<evidence type="ECO:0000313" key="2">
    <source>
        <dbReference type="EMBL" id="KAJ4013775.1"/>
    </source>
</evidence>
<dbReference type="EMBL" id="JAPDHF010000008">
    <property type="protein sequence ID" value="KAJ4013775.1"/>
    <property type="molecule type" value="Genomic_DNA"/>
</dbReference>
<dbReference type="AlphaFoldDB" id="A0A9W8PP47"/>
<feature type="compositionally biased region" description="Polar residues" evidence="1">
    <location>
        <begin position="454"/>
        <end position="463"/>
    </location>
</feature>
<protein>
    <recommendedName>
        <fullName evidence="4">HNH nuclease domain-containing protein</fullName>
    </recommendedName>
</protein>
<gene>
    <name evidence="2" type="ORF">NW766_006014</name>
</gene>
<keyword evidence="3" id="KW-1185">Reference proteome</keyword>
<evidence type="ECO:0000313" key="3">
    <source>
        <dbReference type="Proteomes" id="UP001152130"/>
    </source>
</evidence>
<proteinExistence type="predicted"/>
<evidence type="ECO:0008006" key="4">
    <source>
        <dbReference type="Google" id="ProtNLM"/>
    </source>
</evidence>
<feature type="region of interest" description="Disordered" evidence="1">
    <location>
        <begin position="449"/>
        <end position="477"/>
    </location>
</feature>
<sequence>MDPAAETPFALPYHLRTSTSIDYGVPGPSRENEERLKCAKALESFVQIPHEEFRLYCEHAAAILLADIKQLRKGGRLWADPSSRVPARMMRNRLNRISPFCRHYMLHLNPKNLTAPHWKHAVPVPLERQPEPENVPWDEGVEAYEKAMAYHSRFQTGSDLQSVPLYKQQMEEAKCRERDEDKCLVTGRPKPRVFWIIPSTWNNTVENMDATGNLHTGCRPLTGIDLLDGPNPPCSVNELGTTHYSWNMMCIDRALYNYLNDGWCAFKYLFHRDHDNDNFKVTLGFHWMPKLEPLFGQPIDINIFWTLFSAQMEKFDNCPPPPGLEYGQVRDKSGELLKSGYRFDVLVPKQYVGQFQSGIDVHWACIRFTALCGAAGRPWLLSGMDPEDDTMQDRQKNAVLQDSQELGWRAKTYGMLKDAGKQVGGTIKDTGKQVGGTLKRQVTRTGLSDIFSAGGTSSAVSDSTSRRGRRGRSGSEN</sequence>
<name>A0A9W8PP47_9HYPO</name>
<organism evidence="2 3">
    <name type="scientific">Fusarium irregulare</name>
    <dbReference type="NCBI Taxonomy" id="2494466"/>
    <lineage>
        <taxon>Eukaryota</taxon>
        <taxon>Fungi</taxon>
        <taxon>Dikarya</taxon>
        <taxon>Ascomycota</taxon>
        <taxon>Pezizomycotina</taxon>
        <taxon>Sordariomycetes</taxon>
        <taxon>Hypocreomycetidae</taxon>
        <taxon>Hypocreales</taxon>
        <taxon>Nectriaceae</taxon>
        <taxon>Fusarium</taxon>
        <taxon>Fusarium incarnatum-equiseti species complex</taxon>
    </lineage>
</organism>
<accession>A0A9W8PP47</accession>
<evidence type="ECO:0000256" key="1">
    <source>
        <dbReference type="SAM" id="MobiDB-lite"/>
    </source>
</evidence>
<feature type="compositionally biased region" description="Basic residues" evidence="1">
    <location>
        <begin position="466"/>
        <end position="477"/>
    </location>
</feature>
<dbReference type="Proteomes" id="UP001152130">
    <property type="component" value="Unassembled WGS sequence"/>
</dbReference>
<comment type="caution">
    <text evidence="2">The sequence shown here is derived from an EMBL/GenBank/DDBJ whole genome shotgun (WGS) entry which is preliminary data.</text>
</comment>